<dbReference type="PANTHER" id="PTHR31778">
    <property type="entry name" value="BUD SITE SELECTION PROTEIN RAX2"/>
    <property type="match status" value="1"/>
</dbReference>
<accession>A0ABS0ICA0</accession>
<evidence type="ECO:0000313" key="2">
    <source>
        <dbReference type="EMBL" id="MBF9224278.1"/>
    </source>
</evidence>
<evidence type="ECO:0000256" key="1">
    <source>
        <dbReference type="SAM" id="SignalP"/>
    </source>
</evidence>
<dbReference type="InterPro" id="IPR026444">
    <property type="entry name" value="Secre_tail"/>
</dbReference>
<feature type="chain" id="PRO_5046895976" evidence="1">
    <location>
        <begin position="24"/>
        <end position="887"/>
    </location>
</feature>
<dbReference type="RefSeq" id="WP_196295697.1">
    <property type="nucleotide sequence ID" value="NZ_JADQDM010000026.1"/>
</dbReference>
<organism evidence="2 3">
    <name type="scientific">Hymenobacter ruricola</name>
    <dbReference type="NCBI Taxonomy" id="2791023"/>
    <lineage>
        <taxon>Bacteria</taxon>
        <taxon>Pseudomonadati</taxon>
        <taxon>Bacteroidota</taxon>
        <taxon>Cytophagia</taxon>
        <taxon>Cytophagales</taxon>
        <taxon>Hymenobacteraceae</taxon>
        <taxon>Hymenobacter</taxon>
    </lineage>
</organism>
<keyword evidence="3" id="KW-1185">Reference proteome</keyword>
<proteinExistence type="predicted"/>
<protein>
    <submittedName>
        <fullName evidence="2">T9SS type A sorting domain-containing protein</fullName>
    </submittedName>
</protein>
<evidence type="ECO:0000313" key="3">
    <source>
        <dbReference type="Proteomes" id="UP000618931"/>
    </source>
</evidence>
<dbReference type="Proteomes" id="UP000618931">
    <property type="component" value="Unassembled WGS sequence"/>
</dbReference>
<comment type="caution">
    <text evidence="2">The sequence shown here is derived from an EMBL/GenBank/DDBJ whole genome shotgun (WGS) entry which is preliminary data.</text>
</comment>
<dbReference type="NCBIfam" id="TIGR04183">
    <property type="entry name" value="Por_Secre_tail"/>
    <property type="match status" value="1"/>
</dbReference>
<keyword evidence="1" id="KW-0732">Signal</keyword>
<dbReference type="EMBL" id="JADQDM010000026">
    <property type="protein sequence ID" value="MBF9224278.1"/>
    <property type="molecule type" value="Genomic_DNA"/>
</dbReference>
<sequence length="887" mass="88771">MKKQLLRWLLPLFLLQLTGPARAVTWPGTPPAAATPSLAAALNPDGTLRPGANGSFDASQFRMRTAPDGRPVFRPAGVAGSGDERWADGFGLPIGADADVRVVVRSGANIYIGGAFSVIGETAASRVARWDGTTWRALGGGITGNGVLALAVAPNGDVYAGGTFTQAGGVAANNVARWNGTAWSAVGASATYNGVNGEVNAVAVAGNGDLYVGGSFSFAGFSPATMSATTSVSNVAKWNGMAWSALGATGAEGVFGTVNALAVAGNGNLYVGGIFGISGRANSAQSVAYWDGTTWHDMDSGRNGGFGGGEVYALALAPNGDVYAGGRFFLGGTSTLSLTQVARWNGAAWTSLSPGGGYVYALTVGANGDVYAGGYFNAASGQATSNVARWNGSAWVALSTAPAFSYTVYGVAVDGGGSVYAGGIFSQVGALKANRLAKWNGTAWNNVGGATALGLDSQVYAVAVAPNGDVYVGGNITQAGGVAVNRIAKWNGTAWSTLGTGAANGVRASGSLAIVEALLVARNGDVYVGGTFDTAGGVAAEGIAKWNGTAWSALVTSNGNGVNGGIVSALAEAPNGDIYVGGTGINVRVGSSFARGVARWNGTSWSLLGTSFSNGVNGDVYALAVAPNGDLYAGGSFNQAGGTTAIRVAKWNGTSWSALGSGTDGAVLALAVAGNGDVYAGGTFRQAGGQPASLVAMWNGTAWSNLGSGFTGPVASNIGVTGLAIDGNGDVYAGGTFTQSGGASMNYVSRWNGASWNSLGTGTNKNVLAIAMGTNNKLYAGGNFGATGDGSKAMAYFGIYDPNAPLATKAPAAPFAALFPNPAHGVATLRLPAGAPRLPVVLTDALGRVVRQYRSPATPETELDLRGLPAGAYVLRCGQLSQRLVVE</sequence>
<dbReference type="PANTHER" id="PTHR31778:SF2">
    <property type="entry name" value="BUD SITE SELECTION PROTEIN RAX2"/>
    <property type="match status" value="1"/>
</dbReference>
<feature type="signal peptide" evidence="1">
    <location>
        <begin position="1"/>
        <end position="23"/>
    </location>
</feature>
<dbReference type="SUPFAM" id="SSF63829">
    <property type="entry name" value="Calcium-dependent phosphotriesterase"/>
    <property type="match status" value="2"/>
</dbReference>
<reference evidence="2 3" key="1">
    <citation type="submission" date="2020-11" db="EMBL/GenBank/DDBJ databases">
        <authorList>
            <person name="Kim M.K."/>
        </authorList>
    </citation>
    <scope>NUCLEOTIDE SEQUENCE [LARGE SCALE GENOMIC DNA]</scope>
    <source>
        <strain evidence="2 3">BT662</strain>
    </source>
</reference>
<name>A0ABS0ICA0_9BACT</name>
<gene>
    <name evidence="2" type="ORF">I2H31_24465</name>
</gene>
<dbReference type="SUPFAM" id="SSF101898">
    <property type="entry name" value="NHL repeat"/>
    <property type="match status" value="1"/>
</dbReference>